<feature type="transmembrane region" description="Helical" evidence="7">
    <location>
        <begin position="101"/>
        <end position="123"/>
    </location>
</feature>
<accession>A0A9R0ICN1</accession>
<evidence type="ECO:0000313" key="9">
    <source>
        <dbReference type="RefSeq" id="XP_021846245.2"/>
    </source>
</evidence>
<dbReference type="InterPro" id="IPR009606">
    <property type="entry name" value="DEAL/Modifying_wall_lignin1/2"/>
</dbReference>
<dbReference type="Pfam" id="PF06749">
    <property type="entry name" value="DUF1218"/>
    <property type="match status" value="1"/>
</dbReference>
<dbReference type="InterPro" id="IPR052222">
    <property type="entry name" value="DESIGUAL"/>
</dbReference>
<evidence type="ECO:0000313" key="8">
    <source>
        <dbReference type="Proteomes" id="UP000813463"/>
    </source>
</evidence>
<feature type="transmembrane region" description="Helical" evidence="7">
    <location>
        <begin position="60"/>
        <end position="81"/>
    </location>
</feature>
<evidence type="ECO:0000256" key="1">
    <source>
        <dbReference type="ARBA" id="ARBA00004127"/>
    </source>
</evidence>
<dbReference type="GeneID" id="110786049"/>
<feature type="transmembrane region" description="Helical" evidence="7">
    <location>
        <begin position="6"/>
        <end position="27"/>
    </location>
</feature>
<organism evidence="8 9">
    <name type="scientific">Spinacia oleracea</name>
    <name type="common">Spinach</name>
    <dbReference type="NCBI Taxonomy" id="3562"/>
    <lineage>
        <taxon>Eukaryota</taxon>
        <taxon>Viridiplantae</taxon>
        <taxon>Streptophyta</taxon>
        <taxon>Embryophyta</taxon>
        <taxon>Tracheophyta</taxon>
        <taxon>Spermatophyta</taxon>
        <taxon>Magnoliopsida</taxon>
        <taxon>eudicotyledons</taxon>
        <taxon>Gunneridae</taxon>
        <taxon>Pentapetalae</taxon>
        <taxon>Caryophyllales</taxon>
        <taxon>Chenopodiaceae</taxon>
        <taxon>Chenopodioideae</taxon>
        <taxon>Anserineae</taxon>
        <taxon>Spinacia</taxon>
    </lineage>
</organism>
<feature type="transmembrane region" description="Helical" evidence="7">
    <location>
        <begin position="154"/>
        <end position="176"/>
    </location>
</feature>
<evidence type="ECO:0008006" key="10">
    <source>
        <dbReference type="Google" id="ProtNLM"/>
    </source>
</evidence>
<keyword evidence="4 7" id="KW-1133">Transmembrane helix</keyword>
<keyword evidence="3" id="KW-0732">Signal</keyword>
<dbReference type="Proteomes" id="UP000813463">
    <property type="component" value="Chromosome 3"/>
</dbReference>
<reference evidence="8" key="1">
    <citation type="journal article" date="2021" name="Nat. Commun.">
        <title>Genomic analyses provide insights into spinach domestication and the genetic basis of agronomic traits.</title>
        <authorList>
            <person name="Cai X."/>
            <person name="Sun X."/>
            <person name="Xu C."/>
            <person name="Sun H."/>
            <person name="Wang X."/>
            <person name="Ge C."/>
            <person name="Zhang Z."/>
            <person name="Wang Q."/>
            <person name="Fei Z."/>
            <person name="Jiao C."/>
            <person name="Wang Q."/>
        </authorList>
    </citation>
    <scope>NUCLEOTIDE SEQUENCE [LARGE SCALE GENOMIC DNA]</scope>
    <source>
        <strain evidence="8">cv. Varoflay</strain>
    </source>
</reference>
<evidence type="ECO:0000256" key="2">
    <source>
        <dbReference type="ARBA" id="ARBA00022692"/>
    </source>
</evidence>
<gene>
    <name evidence="9" type="primary">LOC110786049</name>
</gene>
<dbReference type="PANTHER" id="PTHR31769">
    <property type="entry name" value="OS07G0462200 PROTEIN-RELATED"/>
    <property type="match status" value="1"/>
</dbReference>
<keyword evidence="5 7" id="KW-0472">Membrane</keyword>
<evidence type="ECO:0000256" key="4">
    <source>
        <dbReference type="ARBA" id="ARBA00022989"/>
    </source>
</evidence>
<evidence type="ECO:0000256" key="3">
    <source>
        <dbReference type="ARBA" id="ARBA00022729"/>
    </source>
</evidence>
<evidence type="ECO:0000256" key="6">
    <source>
        <dbReference type="ARBA" id="ARBA00029467"/>
    </source>
</evidence>
<keyword evidence="2 7" id="KW-0812">Transmembrane</keyword>
<comment type="subcellular location">
    <subcellularLocation>
        <location evidence="1">Endomembrane system</location>
        <topology evidence="1">Multi-pass membrane protein</topology>
    </subcellularLocation>
</comment>
<evidence type="ECO:0000256" key="7">
    <source>
        <dbReference type="SAM" id="Phobius"/>
    </source>
</evidence>
<dbReference type="AlphaFoldDB" id="A0A9R0ICN1"/>
<dbReference type="KEGG" id="soe:110786049"/>
<proteinExistence type="inferred from homology"/>
<protein>
    <recommendedName>
        <fullName evidence="10">CASP-like protein</fullName>
    </recommendedName>
</protein>
<keyword evidence="8" id="KW-1185">Reference proteome</keyword>
<dbReference type="RefSeq" id="XP_021846245.2">
    <property type="nucleotide sequence ID" value="XM_021990553.2"/>
</dbReference>
<sequence>MMDGKTIATSLVIGILGLISTAIDFAFEFLPLHTQARLFYFACVDESCMKYECKYFRSPGFYMVVAAIVCVTLALIIFSISAQCGCCRVPYSSSSTKSSTIVSFVICWLECLTAIILFLIAGAKQYGIRISKIGGNDTSQWMRGTGSCFKVKRLFGVAAGLTCISIGVGIRIYIIVVSETYKIRNQTTNDITERTTLSNNSLSRQVEA</sequence>
<evidence type="ECO:0000256" key="5">
    <source>
        <dbReference type="ARBA" id="ARBA00023136"/>
    </source>
</evidence>
<name>A0A9R0ICN1_SPIOL</name>
<reference evidence="9" key="2">
    <citation type="submission" date="2025-08" db="UniProtKB">
        <authorList>
            <consortium name="RefSeq"/>
        </authorList>
    </citation>
    <scope>IDENTIFICATION</scope>
    <source>
        <tissue evidence="9">Leaf</tissue>
    </source>
</reference>
<comment type="similarity">
    <text evidence="6">Belongs to the DESIGUAL family.</text>
</comment>